<evidence type="ECO:0000313" key="1">
    <source>
        <dbReference type="EMBL" id="PWR17477.1"/>
    </source>
</evidence>
<dbReference type="RefSeq" id="WP_423841708.1">
    <property type="nucleotide sequence ID" value="NZ_QGLE01000036.1"/>
</dbReference>
<protein>
    <submittedName>
        <fullName evidence="1">Uncharacterized protein</fullName>
    </submittedName>
</protein>
<comment type="caution">
    <text evidence="1">The sequence shown here is derived from an EMBL/GenBank/DDBJ whole genome shotgun (WGS) entry which is preliminary data.</text>
</comment>
<gene>
    <name evidence="1" type="ORF">DKG74_21360</name>
</gene>
<evidence type="ECO:0000313" key="2">
    <source>
        <dbReference type="Proteomes" id="UP000245461"/>
    </source>
</evidence>
<organism evidence="1 2">
    <name type="scientific">Zavarzinia aquatilis</name>
    <dbReference type="NCBI Taxonomy" id="2211142"/>
    <lineage>
        <taxon>Bacteria</taxon>
        <taxon>Pseudomonadati</taxon>
        <taxon>Pseudomonadota</taxon>
        <taxon>Alphaproteobacteria</taxon>
        <taxon>Rhodospirillales</taxon>
        <taxon>Zavarziniaceae</taxon>
        <taxon>Zavarzinia</taxon>
    </lineage>
</organism>
<feature type="non-terminal residue" evidence="1">
    <location>
        <position position="345"/>
    </location>
</feature>
<name>A0A317DS24_9PROT</name>
<dbReference type="EMBL" id="QGLE01000036">
    <property type="protein sequence ID" value="PWR17477.1"/>
    <property type="molecule type" value="Genomic_DNA"/>
</dbReference>
<sequence>MPMPPAVHLEFVHSALIDPRLSFTRASTGTYIDRDGVLKTAQVNEPRIGYDPLTRERRGLLIEGARTNLALRSEALDNAAWTKSACTVTANAAAAPQGTMIADKLVEAASAVRHYCGQNIAFTAGQDYCWSVDLSRGERRRARVRLPTAQFGGYTYVDVDLVLGSLVATGAGAIRGGCQARGAGWYRVWVVGTCASAGSGTVEVEILDDSSTSAFMGDGLSGLYAVNAQAEIGAYPTSYIPTVAATATRAAEIVTYPFAGLFYNPAAAGLVAEWAADHPYPSQSGVSQSYFVAALCDGTAANTVRAMVDTGGLPRVVMRSAGSTVAQLTGAALSGGGIGKVAGGF</sequence>
<accession>A0A317DS24</accession>
<keyword evidence="2" id="KW-1185">Reference proteome</keyword>
<dbReference type="Proteomes" id="UP000245461">
    <property type="component" value="Unassembled WGS sequence"/>
</dbReference>
<reference evidence="1 2" key="1">
    <citation type="submission" date="2018-05" db="EMBL/GenBank/DDBJ databases">
        <title>Zavarzinia sp. HR-AS.</title>
        <authorList>
            <person name="Lee Y."/>
            <person name="Jeon C.O."/>
        </authorList>
    </citation>
    <scope>NUCLEOTIDE SEQUENCE [LARGE SCALE GENOMIC DNA]</scope>
    <source>
        <strain evidence="1 2">HR-AS</strain>
    </source>
</reference>
<dbReference type="AlphaFoldDB" id="A0A317DS24"/>
<proteinExistence type="predicted"/>